<dbReference type="GO" id="GO:0016020">
    <property type="term" value="C:membrane"/>
    <property type="evidence" value="ECO:0007669"/>
    <property type="project" value="UniProtKB-SubCell"/>
</dbReference>
<dbReference type="PANTHER" id="PTHR37422:SF21">
    <property type="entry name" value="EXOQ-LIKE PROTEIN"/>
    <property type="match status" value="1"/>
</dbReference>
<gene>
    <name evidence="9" type="ORF">NITFAB_2285</name>
</gene>
<evidence type="ECO:0000256" key="5">
    <source>
        <dbReference type="SAM" id="Phobius"/>
    </source>
</evidence>
<proteinExistence type="predicted"/>
<feature type="transmembrane region" description="Helical" evidence="5">
    <location>
        <begin position="103"/>
        <end position="125"/>
    </location>
</feature>
<feature type="domain" description="O-antigen ligase-related" evidence="6">
    <location>
        <begin position="185"/>
        <end position="337"/>
    </location>
</feature>
<feature type="transmembrane region" description="Helical" evidence="5">
    <location>
        <begin position="179"/>
        <end position="212"/>
    </location>
</feature>
<dbReference type="Pfam" id="PF04932">
    <property type="entry name" value="Wzy_C"/>
    <property type="match status" value="1"/>
</dbReference>
<dbReference type="InterPro" id="IPR007016">
    <property type="entry name" value="O-antigen_ligase-rel_domated"/>
</dbReference>
<keyword evidence="2 5" id="KW-0812">Transmembrane</keyword>
<reference evidence="9" key="1">
    <citation type="submission" date="2018-05" db="EMBL/GenBank/DDBJ databases">
        <authorList>
            <person name="Lanie J.A."/>
            <person name="Ng W.-L."/>
            <person name="Kazmierczak K.M."/>
            <person name="Andrzejewski T.M."/>
            <person name="Davidsen T.M."/>
            <person name="Wayne K.J."/>
            <person name="Tettelin H."/>
            <person name="Glass J.I."/>
            <person name="Rusch D."/>
            <person name="Podicherti R."/>
            <person name="Tsui H.-C.T."/>
            <person name="Winkler M.E."/>
        </authorList>
    </citation>
    <scope>NUCLEOTIDE SEQUENCE</scope>
    <source>
        <strain evidence="9">KNB</strain>
    </source>
</reference>
<dbReference type="EMBL" id="LS423452">
    <property type="protein sequence ID" value="SPS06692.1"/>
    <property type="molecule type" value="Genomic_DNA"/>
</dbReference>
<dbReference type="InterPro" id="IPR021797">
    <property type="entry name" value="Wzy_C_2"/>
</dbReference>
<dbReference type="InterPro" id="IPR031726">
    <property type="entry name" value="PglL_A"/>
</dbReference>
<evidence type="ECO:0000259" key="7">
    <source>
        <dbReference type="Pfam" id="PF11846"/>
    </source>
</evidence>
<feature type="transmembrane region" description="Helical" evidence="5">
    <location>
        <begin position="20"/>
        <end position="37"/>
    </location>
</feature>
<keyword evidence="4 5" id="KW-0472">Membrane</keyword>
<dbReference type="Pfam" id="PF11846">
    <property type="entry name" value="Wzy_C_2"/>
    <property type="match status" value="1"/>
</dbReference>
<accession>A0A2X0R995</accession>
<comment type="subcellular location">
    <subcellularLocation>
        <location evidence="1">Membrane</location>
        <topology evidence="1">Multi-pass membrane protein</topology>
    </subcellularLocation>
</comment>
<feature type="transmembrane region" description="Helical" evidence="5">
    <location>
        <begin position="353"/>
        <end position="372"/>
    </location>
</feature>
<evidence type="ECO:0000256" key="4">
    <source>
        <dbReference type="ARBA" id="ARBA00023136"/>
    </source>
</evidence>
<dbReference type="PANTHER" id="PTHR37422">
    <property type="entry name" value="TEICHURONIC ACID BIOSYNTHESIS PROTEIN TUAE"/>
    <property type="match status" value="1"/>
</dbReference>
<sequence>MLVLPFLYSFHARPLTAFYQEWWAAALGLAATPILATRRFWLQARIPKIVILPIGLLLLGAIQFGLGRITYSDQLGLLILYLSWAGMLMILGQYLVKELGLPAVATVLAIFLLVGCEMNALAGILQHYRWHTFLDSMVTTKIGAGVYGNLAQPNHFANYITLGLVSLGLLHMRKFLRIWHVALLSAPLLFVLVLSGSRSVWLYLLLTLGVAWRLQRRDRSSARLLGYTIFLLLGFCLMHAIVQIPWLDGPGGSITTIRPLLDEGSSGHIRIYLWREAWQIFSRFPILGAGFGHFAWQHFESGPVFQNTHIVGLYNNAHSLIMQVAAEMGFTGLVILLWPIIKWLTQLGHAQHTPYHWWAISILGVLAIHSLLEYPLWYTYFLGIAALTLGMLDTTTYRLRFPALGHMSACAMILVGALLLIHILQNYRNLEMLTDLQKSTNLDGRRFWHLPEGRLAAHTHVPLRPYFDLLMSNRLEINADNLPAKRIQNEKIMYFAPISTVAYREAFLLALSGKQAAARLQMERAIWSYPNDFHTAYKELIPLAQKNPGIFAALLKFALQKFEERQRAVHTR</sequence>
<evidence type="ECO:0000256" key="3">
    <source>
        <dbReference type="ARBA" id="ARBA00022989"/>
    </source>
</evidence>
<feature type="transmembrane region" description="Helical" evidence="5">
    <location>
        <begin position="49"/>
        <end position="69"/>
    </location>
</feature>
<feature type="transmembrane region" description="Helical" evidence="5">
    <location>
        <begin position="75"/>
        <end position="96"/>
    </location>
</feature>
<keyword evidence="3 5" id="KW-1133">Transmembrane helix</keyword>
<feature type="transmembrane region" description="Helical" evidence="5">
    <location>
        <begin position="224"/>
        <end position="246"/>
    </location>
</feature>
<feature type="domain" description="Virulence factor membrane-bound polymerase C-terminal" evidence="7">
    <location>
        <begin position="357"/>
        <end position="536"/>
    </location>
</feature>
<feature type="domain" description="Protein glycosylation ligase" evidence="8">
    <location>
        <begin position="146"/>
        <end position="171"/>
    </location>
</feature>
<feature type="transmembrane region" description="Helical" evidence="5">
    <location>
        <begin position="404"/>
        <end position="424"/>
    </location>
</feature>
<evidence type="ECO:0000256" key="2">
    <source>
        <dbReference type="ARBA" id="ARBA00022692"/>
    </source>
</evidence>
<dbReference type="Pfam" id="PF15864">
    <property type="entry name" value="PglL_A"/>
    <property type="match status" value="1"/>
</dbReference>
<protein>
    <submittedName>
        <fullName evidence="9">O-antigen polymerase</fullName>
    </submittedName>
</protein>
<feature type="transmembrane region" description="Helical" evidence="5">
    <location>
        <begin position="320"/>
        <end position="341"/>
    </location>
</feature>
<evidence type="ECO:0000259" key="6">
    <source>
        <dbReference type="Pfam" id="PF04932"/>
    </source>
</evidence>
<organism evidence="9">
    <name type="scientific">Candidatus Nitrotoga fabula</name>
    <dbReference type="NCBI Taxonomy" id="2182327"/>
    <lineage>
        <taxon>Bacteria</taxon>
        <taxon>Pseudomonadati</taxon>
        <taxon>Pseudomonadota</taxon>
        <taxon>Betaproteobacteria</taxon>
        <taxon>Nitrosomonadales</taxon>
        <taxon>Gallionellaceae</taxon>
        <taxon>Candidatus Nitrotoga</taxon>
    </lineage>
</organism>
<dbReference type="InterPro" id="IPR051533">
    <property type="entry name" value="WaaL-like"/>
</dbReference>
<evidence type="ECO:0000259" key="8">
    <source>
        <dbReference type="Pfam" id="PF15864"/>
    </source>
</evidence>
<evidence type="ECO:0000256" key="1">
    <source>
        <dbReference type="ARBA" id="ARBA00004141"/>
    </source>
</evidence>
<dbReference type="AlphaFoldDB" id="A0A2X0R995"/>
<evidence type="ECO:0000313" key="9">
    <source>
        <dbReference type="EMBL" id="SPS06692.1"/>
    </source>
</evidence>
<name>A0A2X0R995_9PROT</name>